<dbReference type="EMBL" id="JENJ01000009">
    <property type="protein sequence ID" value="KGM97505.1"/>
    <property type="molecule type" value="Genomic_DNA"/>
</dbReference>
<dbReference type="Pfam" id="PF00534">
    <property type="entry name" value="Glycos_transf_1"/>
    <property type="match status" value="1"/>
</dbReference>
<dbReference type="RefSeq" id="WP_039253087.1">
    <property type="nucleotide sequence ID" value="NZ_JENJ01000009.1"/>
</dbReference>
<gene>
    <name evidence="2" type="ORF">Z968_03010</name>
</gene>
<dbReference type="Proteomes" id="UP000030012">
    <property type="component" value="Unassembled WGS sequence"/>
</dbReference>
<dbReference type="InterPro" id="IPR001296">
    <property type="entry name" value="Glyco_trans_1"/>
</dbReference>
<evidence type="ECO:0000259" key="1">
    <source>
        <dbReference type="Pfam" id="PF00534"/>
    </source>
</evidence>
<reference evidence="2 3" key="1">
    <citation type="submission" date="2014-01" db="EMBL/GenBank/DDBJ databases">
        <title>Plasmidome dynamics in the species complex Clostridium novyi sensu lato converts strains of independent lineages into distinctly different pathogens.</title>
        <authorList>
            <person name="Skarin H."/>
            <person name="Segerman B."/>
        </authorList>
    </citation>
    <scope>NUCLEOTIDE SEQUENCE [LARGE SCALE GENOMIC DNA]</scope>
    <source>
        <strain evidence="2 3">4552</strain>
    </source>
</reference>
<protein>
    <recommendedName>
        <fullName evidence="1">Glycosyl transferase family 1 domain-containing protein</fullName>
    </recommendedName>
</protein>
<feature type="domain" description="Glycosyl transferase family 1" evidence="1">
    <location>
        <begin position="193"/>
        <end position="301"/>
    </location>
</feature>
<evidence type="ECO:0000313" key="2">
    <source>
        <dbReference type="EMBL" id="KGM97505.1"/>
    </source>
</evidence>
<dbReference type="GO" id="GO:0016757">
    <property type="term" value="F:glycosyltransferase activity"/>
    <property type="evidence" value="ECO:0007669"/>
    <property type="project" value="InterPro"/>
</dbReference>
<dbReference type="OrthoDB" id="179766at2"/>
<name>A0A0A0ID27_CLONO</name>
<proteinExistence type="predicted"/>
<dbReference type="SUPFAM" id="SSF53756">
    <property type="entry name" value="UDP-Glycosyltransferase/glycogen phosphorylase"/>
    <property type="match status" value="1"/>
</dbReference>
<dbReference type="AlphaFoldDB" id="A0A0A0ID27"/>
<dbReference type="Gene3D" id="3.40.50.2000">
    <property type="entry name" value="Glycogen Phosphorylase B"/>
    <property type="match status" value="2"/>
</dbReference>
<sequence length="355" mass="41421">MIIQIGPYPPPLGGISIFIKRMNLVLNSKGINNKVWSNSCKHESLQIKSVKLRNLLKEFLRMHNNIDILHFNITGIKPKIYISILNLIFFRNKKKILTIHGESKYLYKSTYNIMTKVLNTFDTIICVKNGDKSYLQSKGVCKPIYEIPAYINPIQNQDDFELIPKDVWNFINKSKFLICGNGAIRFNNNEDLYGLDMLVNLIKKLRKNNKNVSLLFCVLSVENQSKKEKEYYYYIKEQIIKYNLQNNILLYEVENTEFYPILQKSNLFIRPTNTDGDAVSLREALYFKVPSIASNVVNRPDGIVLFNNRDLDSLYLKVNDVINNYSNYKNKLNNIQMKDNSQSILDIYNKLINKK</sequence>
<organism evidence="2 3">
    <name type="scientific">Clostridium novyi A str. 4552</name>
    <dbReference type="NCBI Taxonomy" id="1444289"/>
    <lineage>
        <taxon>Bacteria</taxon>
        <taxon>Bacillati</taxon>
        <taxon>Bacillota</taxon>
        <taxon>Clostridia</taxon>
        <taxon>Eubacteriales</taxon>
        <taxon>Clostridiaceae</taxon>
        <taxon>Clostridium</taxon>
    </lineage>
</organism>
<comment type="caution">
    <text evidence="2">The sequence shown here is derived from an EMBL/GenBank/DDBJ whole genome shotgun (WGS) entry which is preliminary data.</text>
</comment>
<accession>A0A0A0ID27</accession>
<evidence type="ECO:0000313" key="3">
    <source>
        <dbReference type="Proteomes" id="UP000030012"/>
    </source>
</evidence>